<dbReference type="InterPro" id="IPR057326">
    <property type="entry name" value="KR_dom"/>
</dbReference>
<dbReference type="PRINTS" id="PR00081">
    <property type="entry name" value="GDHRDH"/>
</dbReference>
<dbReference type="Pfam" id="PF13561">
    <property type="entry name" value="adh_short_C2"/>
    <property type="match status" value="1"/>
</dbReference>
<dbReference type="SMART" id="SM00822">
    <property type="entry name" value="PKS_KR"/>
    <property type="match status" value="1"/>
</dbReference>
<evidence type="ECO:0000259" key="3">
    <source>
        <dbReference type="SMART" id="SM00822"/>
    </source>
</evidence>
<dbReference type="InterPro" id="IPR020904">
    <property type="entry name" value="Sc_DH/Rdtase_CS"/>
</dbReference>
<comment type="caution">
    <text evidence="4">The sequence shown here is derived from an EMBL/GenBank/DDBJ whole genome shotgun (WGS) entry which is preliminary data.</text>
</comment>
<evidence type="ECO:0000313" key="4">
    <source>
        <dbReference type="EMBL" id="SDH79439.1"/>
    </source>
</evidence>
<keyword evidence="2" id="KW-0560">Oxidoreductase</keyword>
<keyword evidence="5" id="KW-1185">Reference proteome</keyword>
<dbReference type="PANTHER" id="PTHR42760:SF133">
    <property type="entry name" value="3-OXOACYL-[ACYL-CARRIER-PROTEIN] REDUCTASE"/>
    <property type="match status" value="1"/>
</dbReference>
<dbReference type="Gene3D" id="3.40.50.720">
    <property type="entry name" value="NAD(P)-binding Rossmann-like Domain"/>
    <property type="match status" value="1"/>
</dbReference>
<comment type="similarity">
    <text evidence="1">Belongs to the short-chain dehydrogenases/reductases (SDR) family.</text>
</comment>
<protein>
    <submittedName>
        <fullName evidence="4">Glucose 1-dehydrogenase</fullName>
    </submittedName>
</protein>
<feature type="domain" description="Ketoreductase" evidence="3">
    <location>
        <begin position="11"/>
        <end position="189"/>
    </location>
</feature>
<dbReference type="PANTHER" id="PTHR42760">
    <property type="entry name" value="SHORT-CHAIN DEHYDROGENASES/REDUCTASES FAMILY MEMBER"/>
    <property type="match status" value="1"/>
</dbReference>
<dbReference type="FunFam" id="3.40.50.720:FF:000173">
    <property type="entry name" value="3-oxoacyl-[acyl-carrier protein] reductase"/>
    <property type="match status" value="1"/>
</dbReference>
<dbReference type="RefSeq" id="WP_091779118.1">
    <property type="nucleotide sequence ID" value="NZ_FNDI01000008.1"/>
</dbReference>
<dbReference type="PROSITE" id="PS00061">
    <property type="entry name" value="ADH_SHORT"/>
    <property type="match status" value="1"/>
</dbReference>
<dbReference type="PRINTS" id="PR00080">
    <property type="entry name" value="SDRFAMILY"/>
</dbReference>
<dbReference type="InterPro" id="IPR002347">
    <property type="entry name" value="SDR_fam"/>
</dbReference>
<organism evidence="4 5">
    <name type="scientific">Paraburkholderia steynii</name>
    <dbReference type="NCBI Taxonomy" id="1245441"/>
    <lineage>
        <taxon>Bacteria</taxon>
        <taxon>Pseudomonadati</taxon>
        <taxon>Pseudomonadota</taxon>
        <taxon>Betaproteobacteria</taxon>
        <taxon>Burkholderiales</taxon>
        <taxon>Burkholderiaceae</taxon>
        <taxon>Paraburkholderia</taxon>
    </lineage>
</organism>
<dbReference type="Proteomes" id="UP000198900">
    <property type="component" value="Unassembled WGS sequence"/>
</dbReference>
<dbReference type="NCBIfam" id="NF005559">
    <property type="entry name" value="PRK07231.1"/>
    <property type="match status" value="1"/>
</dbReference>
<accession>A0A7Z7B611</accession>
<dbReference type="GO" id="GO:0016616">
    <property type="term" value="F:oxidoreductase activity, acting on the CH-OH group of donors, NAD or NADP as acceptor"/>
    <property type="evidence" value="ECO:0007669"/>
    <property type="project" value="TreeGrafter"/>
</dbReference>
<evidence type="ECO:0000256" key="1">
    <source>
        <dbReference type="ARBA" id="ARBA00006484"/>
    </source>
</evidence>
<dbReference type="SUPFAM" id="SSF51735">
    <property type="entry name" value="NAD(P)-binding Rossmann-fold domains"/>
    <property type="match status" value="1"/>
</dbReference>
<dbReference type="AlphaFoldDB" id="A0A7Z7B611"/>
<name>A0A7Z7B611_9BURK</name>
<dbReference type="InterPro" id="IPR036291">
    <property type="entry name" value="NAD(P)-bd_dom_sf"/>
</dbReference>
<reference evidence="4" key="1">
    <citation type="submission" date="2016-10" db="EMBL/GenBank/DDBJ databases">
        <authorList>
            <person name="Varghese N."/>
            <person name="Submissions S."/>
        </authorList>
    </citation>
    <scope>NUCLEOTIDE SEQUENCE [LARGE SCALE GENOMIC DNA]</scope>
    <source>
        <strain evidence="4">YR281</strain>
    </source>
</reference>
<evidence type="ECO:0000313" key="5">
    <source>
        <dbReference type="Proteomes" id="UP000198900"/>
    </source>
</evidence>
<gene>
    <name evidence="4" type="ORF">SAMN04487926_10871</name>
</gene>
<sequence>MNASPHNPAAEVAIVTGGAKGIGFGIAAALARNGRRIALFDLDRTALDHAASTLAAAGVDVIALPVDVTNSASVNEAVEAVVERFGQIDVLVNNAGIVRDKRITKMSDDDWDAVIGVNLKSQFLCCRAVLAHMSVARYGRIVNISSRAWLGGVGQSNYSAAKGGVVSLTRSLALEWASAGITVNAIAPGIVDTPLFQAFDADLQERLKKSVPVQRIGTPDDIAQAVLFFAQREASYVTGQTLYVCGGRSLSSPSV</sequence>
<proteinExistence type="inferred from homology"/>
<evidence type="ECO:0000256" key="2">
    <source>
        <dbReference type="ARBA" id="ARBA00023002"/>
    </source>
</evidence>
<dbReference type="NCBIfam" id="NF009466">
    <property type="entry name" value="PRK12826.1-2"/>
    <property type="match status" value="1"/>
</dbReference>
<dbReference type="EMBL" id="FNDI01000008">
    <property type="protein sequence ID" value="SDH79439.1"/>
    <property type="molecule type" value="Genomic_DNA"/>
</dbReference>